<evidence type="ECO:0000313" key="2">
    <source>
        <dbReference type="EMBL" id="WQF87326.1"/>
    </source>
</evidence>
<dbReference type="AlphaFoldDB" id="A0AAX4IVT4"/>
<protein>
    <submittedName>
        <fullName evidence="2">Uncharacterized protein</fullName>
    </submittedName>
</protein>
<dbReference type="KEGG" id="cdet:87948840"/>
<evidence type="ECO:0000313" key="3">
    <source>
        <dbReference type="Proteomes" id="UP001322277"/>
    </source>
</evidence>
<accession>A0AAX4IVT4</accession>
<sequence>MASISPEVRSQKCSRNVLSVLRPLQGLLFFLLPPFLQRGTYLTYLYAALAPGDVHLVPTRIKYSNPESNNCCKPPRPSFALQGLEHTIAKLNSALELPCTTSPRPRPRLPGFTPSLPSKIEEKESQNKAIRPLFICLGALRQGQPESVPSPASAANLGLRHPADPEDVNLTGRDDGMAISGGYYTLAIRYRPFSRLSSPTRVRVREHPDQKTLTCYCGA</sequence>
<proteinExistence type="predicted"/>
<dbReference type="GeneID" id="87948840"/>
<dbReference type="EMBL" id="CP137312">
    <property type="protein sequence ID" value="WQF87326.1"/>
    <property type="molecule type" value="Genomic_DNA"/>
</dbReference>
<reference evidence="3" key="1">
    <citation type="journal article" date="2023" name="bioRxiv">
        <title>Complete genome of the Medicago anthracnose fungus, Colletotrichum destructivum, reveals a mini-chromosome-like region within a core chromosome.</title>
        <authorList>
            <person name="Lapalu N."/>
            <person name="Simon A."/>
            <person name="Lu A."/>
            <person name="Plaumann P.-L."/>
            <person name="Amselem J."/>
            <person name="Pigne S."/>
            <person name="Auger A."/>
            <person name="Koch C."/>
            <person name="Dallery J.-F."/>
            <person name="O'Connell R.J."/>
        </authorList>
    </citation>
    <scope>NUCLEOTIDE SEQUENCE [LARGE SCALE GENOMIC DNA]</scope>
    <source>
        <strain evidence="3">CBS 520.97</strain>
    </source>
</reference>
<gene>
    <name evidence="2" type="ORF">CDEST_12340</name>
</gene>
<name>A0AAX4IVT4_9PEZI</name>
<feature type="region of interest" description="Disordered" evidence="1">
    <location>
        <begin position="147"/>
        <end position="174"/>
    </location>
</feature>
<feature type="region of interest" description="Disordered" evidence="1">
    <location>
        <begin position="99"/>
        <end position="123"/>
    </location>
</feature>
<dbReference type="RefSeq" id="XP_062784547.1">
    <property type="nucleotide sequence ID" value="XM_062928496.1"/>
</dbReference>
<keyword evidence="3" id="KW-1185">Reference proteome</keyword>
<evidence type="ECO:0000256" key="1">
    <source>
        <dbReference type="SAM" id="MobiDB-lite"/>
    </source>
</evidence>
<organism evidence="2 3">
    <name type="scientific">Colletotrichum destructivum</name>
    <dbReference type="NCBI Taxonomy" id="34406"/>
    <lineage>
        <taxon>Eukaryota</taxon>
        <taxon>Fungi</taxon>
        <taxon>Dikarya</taxon>
        <taxon>Ascomycota</taxon>
        <taxon>Pezizomycotina</taxon>
        <taxon>Sordariomycetes</taxon>
        <taxon>Hypocreomycetidae</taxon>
        <taxon>Glomerellales</taxon>
        <taxon>Glomerellaceae</taxon>
        <taxon>Colletotrichum</taxon>
        <taxon>Colletotrichum destructivum species complex</taxon>
    </lineage>
</organism>
<dbReference type="Proteomes" id="UP001322277">
    <property type="component" value="Chromosome 8"/>
</dbReference>